<keyword evidence="2" id="KW-1185">Reference proteome</keyword>
<proteinExistence type="predicted"/>
<name>M1HMK0_9CAUD</name>
<dbReference type="GeneID" id="14697873"/>
<reference evidence="1 2" key="1">
    <citation type="journal article" date="2013" name="Virology">
        <title>Genomic characterization of six novel Bacillus pumilus bacteriophages.</title>
        <authorList>
            <person name="Lorenz L."/>
            <person name="Lins B."/>
            <person name="Barrett J."/>
            <person name="Montgomery A."/>
            <person name="Trapani S."/>
            <person name="Schindler A."/>
            <person name="Christie G.E."/>
            <person name="Cresawn S.G."/>
            <person name="Temple L."/>
        </authorList>
    </citation>
    <scope>NUCLEOTIDE SEQUENCE [LARGE SCALE GENOMIC DNA]</scope>
</reference>
<evidence type="ECO:0000313" key="1">
    <source>
        <dbReference type="EMBL" id="AGE60738.1"/>
    </source>
</evidence>
<sequence length="87" mass="9960">MTNGAGEEKTISVRNNLIEIYGMLKSKNNMTQDEINTVFLKVLKVINQVSRIHDNLEEAEKNQWDIGVAMDEIGDELYFNGVYTHEV</sequence>
<evidence type="ECO:0000313" key="2">
    <source>
        <dbReference type="Proteomes" id="UP000011292"/>
    </source>
</evidence>
<protein>
    <submittedName>
        <fullName evidence="1">Uncharacterized protein</fullName>
    </submittedName>
</protein>
<dbReference type="EMBL" id="KC330679">
    <property type="protein sequence ID" value="AGE60738.1"/>
    <property type="molecule type" value="Genomic_DNA"/>
</dbReference>
<gene>
    <name evidence="1" type="ORF">CURLY_51</name>
</gene>
<dbReference type="RefSeq" id="YP_007517595.1">
    <property type="nucleotide sequence ID" value="NC_020479.1"/>
</dbReference>
<dbReference type="Proteomes" id="UP000011292">
    <property type="component" value="Segment"/>
</dbReference>
<dbReference type="KEGG" id="vg:14697873"/>
<accession>M1HMK0</accession>
<organism evidence="1 2">
    <name type="scientific">Bacillus phage Curly</name>
    <dbReference type="NCBI Taxonomy" id="2880541"/>
    <lineage>
        <taxon>Viruses</taxon>
        <taxon>Duplodnaviria</taxon>
        <taxon>Heunggongvirae</taxon>
        <taxon>Uroviricota</taxon>
        <taxon>Caudoviricetes</taxon>
        <taxon>Ehrlichviridae</taxon>
        <taxon>Andromedavirus</taxon>
        <taxon>Andromedavirus bolokhovo</taxon>
        <taxon>Andromedavirus curly</taxon>
    </lineage>
</organism>